<keyword evidence="4" id="KW-1185">Reference proteome</keyword>
<keyword evidence="1" id="KW-0863">Zinc-finger</keyword>
<reference evidence="3" key="2">
    <citation type="submission" date="2023-05" db="EMBL/GenBank/DDBJ databases">
        <authorList>
            <consortium name="Lawrence Berkeley National Laboratory"/>
            <person name="Steindorff A."/>
            <person name="Hensen N."/>
            <person name="Bonometti L."/>
            <person name="Westerberg I."/>
            <person name="Brannstrom I.O."/>
            <person name="Guillou S."/>
            <person name="Cros-Aarteil S."/>
            <person name="Calhoun S."/>
            <person name="Haridas S."/>
            <person name="Kuo A."/>
            <person name="Mondo S."/>
            <person name="Pangilinan J."/>
            <person name="Riley R."/>
            <person name="Labutti K."/>
            <person name="Andreopoulos B."/>
            <person name="Lipzen A."/>
            <person name="Chen C."/>
            <person name="Yanf M."/>
            <person name="Daum C."/>
            <person name="Ng V."/>
            <person name="Clum A."/>
            <person name="Ohm R."/>
            <person name="Martin F."/>
            <person name="Silar P."/>
            <person name="Natvig D."/>
            <person name="Lalanne C."/>
            <person name="Gautier V."/>
            <person name="Ament-Velasquez S.L."/>
            <person name="Kruys A."/>
            <person name="Hutchinson M.I."/>
            <person name="Powell A.J."/>
            <person name="Barry K."/>
            <person name="Miller A.N."/>
            <person name="Grigoriev I.V."/>
            <person name="Debuchy R."/>
            <person name="Gladieux P."/>
            <person name="Thoren M.H."/>
            <person name="Johannesson H."/>
        </authorList>
    </citation>
    <scope>NUCLEOTIDE SEQUENCE</scope>
    <source>
        <strain evidence="3">CBS 538.74</strain>
    </source>
</reference>
<dbReference type="InterPro" id="IPR013083">
    <property type="entry name" value="Znf_RING/FYVE/PHD"/>
</dbReference>
<protein>
    <recommendedName>
        <fullName evidence="2">RING-type domain-containing protein</fullName>
    </recommendedName>
</protein>
<accession>A0AAN6VT46</accession>
<dbReference type="Proteomes" id="UP001302745">
    <property type="component" value="Unassembled WGS sequence"/>
</dbReference>
<dbReference type="PROSITE" id="PS50089">
    <property type="entry name" value="ZF_RING_2"/>
    <property type="match status" value="1"/>
</dbReference>
<dbReference type="Pfam" id="PF13639">
    <property type="entry name" value="zf-RING_2"/>
    <property type="match status" value="1"/>
</dbReference>
<keyword evidence="1" id="KW-0479">Metal-binding</keyword>
<proteinExistence type="predicted"/>
<dbReference type="SUPFAM" id="SSF57850">
    <property type="entry name" value="RING/U-box"/>
    <property type="match status" value="1"/>
</dbReference>
<evidence type="ECO:0000313" key="3">
    <source>
        <dbReference type="EMBL" id="KAK4155806.1"/>
    </source>
</evidence>
<comment type="caution">
    <text evidence="3">The sequence shown here is derived from an EMBL/GenBank/DDBJ whole genome shotgun (WGS) entry which is preliminary data.</text>
</comment>
<organism evidence="3 4">
    <name type="scientific">Chaetomidium leptoderma</name>
    <dbReference type="NCBI Taxonomy" id="669021"/>
    <lineage>
        <taxon>Eukaryota</taxon>
        <taxon>Fungi</taxon>
        <taxon>Dikarya</taxon>
        <taxon>Ascomycota</taxon>
        <taxon>Pezizomycotina</taxon>
        <taxon>Sordariomycetes</taxon>
        <taxon>Sordariomycetidae</taxon>
        <taxon>Sordariales</taxon>
        <taxon>Chaetomiaceae</taxon>
        <taxon>Chaetomidium</taxon>
    </lineage>
</organism>
<name>A0AAN6VT46_9PEZI</name>
<feature type="domain" description="RING-type" evidence="2">
    <location>
        <begin position="30"/>
        <end position="80"/>
    </location>
</feature>
<dbReference type="EMBL" id="MU856880">
    <property type="protein sequence ID" value="KAK4155806.1"/>
    <property type="molecule type" value="Genomic_DNA"/>
</dbReference>
<dbReference type="GO" id="GO:0008270">
    <property type="term" value="F:zinc ion binding"/>
    <property type="evidence" value="ECO:0007669"/>
    <property type="project" value="UniProtKB-KW"/>
</dbReference>
<sequence>MANPGDDENCYYMPDPRYTFLCTDTDEIKCVICKHTKLSLPQDREQVEDSNPSFLPCGHVFGKKCLDVWLKTNNTCPICRFKLRHELCKHPISPRRLTKETYIYTPTSIPCGGTIPVQCHHCRRETDQKVGAELCIPLARTYYDLKNIFERTGSEAYGRAMAQAEKDLDKLMVALTPPEDRQW</sequence>
<reference evidence="3" key="1">
    <citation type="journal article" date="2023" name="Mol. Phylogenet. Evol.">
        <title>Genome-scale phylogeny and comparative genomics of the fungal order Sordariales.</title>
        <authorList>
            <person name="Hensen N."/>
            <person name="Bonometti L."/>
            <person name="Westerberg I."/>
            <person name="Brannstrom I.O."/>
            <person name="Guillou S."/>
            <person name="Cros-Aarteil S."/>
            <person name="Calhoun S."/>
            <person name="Haridas S."/>
            <person name="Kuo A."/>
            <person name="Mondo S."/>
            <person name="Pangilinan J."/>
            <person name="Riley R."/>
            <person name="LaButti K."/>
            <person name="Andreopoulos B."/>
            <person name="Lipzen A."/>
            <person name="Chen C."/>
            <person name="Yan M."/>
            <person name="Daum C."/>
            <person name="Ng V."/>
            <person name="Clum A."/>
            <person name="Steindorff A."/>
            <person name="Ohm R.A."/>
            <person name="Martin F."/>
            <person name="Silar P."/>
            <person name="Natvig D.O."/>
            <person name="Lalanne C."/>
            <person name="Gautier V."/>
            <person name="Ament-Velasquez S.L."/>
            <person name="Kruys A."/>
            <person name="Hutchinson M.I."/>
            <person name="Powell A.J."/>
            <person name="Barry K."/>
            <person name="Miller A.N."/>
            <person name="Grigoriev I.V."/>
            <person name="Debuchy R."/>
            <person name="Gladieux P."/>
            <person name="Hiltunen Thoren M."/>
            <person name="Johannesson H."/>
        </authorList>
    </citation>
    <scope>NUCLEOTIDE SEQUENCE</scope>
    <source>
        <strain evidence="3">CBS 538.74</strain>
    </source>
</reference>
<evidence type="ECO:0000256" key="1">
    <source>
        <dbReference type="PROSITE-ProRule" id="PRU00175"/>
    </source>
</evidence>
<dbReference type="AlphaFoldDB" id="A0AAN6VT46"/>
<dbReference type="InterPro" id="IPR001841">
    <property type="entry name" value="Znf_RING"/>
</dbReference>
<evidence type="ECO:0000259" key="2">
    <source>
        <dbReference type="PROSITE" id="PS50089"/>
    </source>
</evidence>
<evidence type="ECO:0000313" key="4">
    <source>
        <dbReference type="Proteomes" id="UP001302745"/>
    </source>
</evidence>
<keyword evidence="1" id="KW-0862">Zinc</keyword>
<dbReference type="Gene3D" id="3.30.40.10">
    <property type="entry name" value="Zinc/RING finger domain, C3HC4 (zinc finger)"/>
    <property type="match status" value="1"/>
</dbReference>
<gene>
    <name evidence="3" type="ORF">C8A00DRAFT_31359</name>
</gene>
<dbReference type="SMART" id="SM00184">
    <property type="entry name" value="RING"/>
    <property type="match status" value="1"/>
</dbReference>